<accession>A0AAD4GB79</accession>
<reference evidence="1" key="1">
    <citation type="submission" date="2019-10" db="EMBL/GenBank/DDBJ databases">
        <authorList>
            <consortium name="DOE Joint Genome Institute"/>
            <person name="Kuo A."/>
            <person name="Miyauchi S."/>
            <person name="Kiss E."/>
            <person name="Drula E."/>
            <person name="Kohler A."/>
            <person name="Sanchez-Garcia M."/>
            <person name="Andreopoulos B."/>
            <person name="Barry K.W."/>
            <person name="Bonito G."/>
            <person name="Buee M."/>
            <person name="Carver A."/>
            <person name="Chen C."/>
            <person name="Cichocki N."/>
            <person name="Clum A."/>
            <person name="Culley D."/>
            <person name="Crous P.W."/>
            <person name="Fauchery L."/>
            <person name="Girlanda M."/>
            <person name="Hayes R."/>
            <person name="Keri Z."/>
            <person name="LaButti K."/>
            <person name="Lipzen A."/>
            <person name="Lombard V."/>
            <person name="Magnuson J."/>
            <person name="Maillard F."/>
            <person name="Morin E."/>
            <person name="Murat C."/>
            <person name="Nolan M."/>
            <person name="Ohm R."/>
            <person name="Pangilinan J."/>
            <person name="Pereira M."/>
            <person name="Perotto S."/>
            <person name="Peter M."/>
            <person name="Riley R."/>
            <person name="Sitrit Y."/>
            <person name="Stielow B."/>
            <person name="Szollosi G."/>
            <person name="Zifcakova L."/>
            <person name="Stursova M."/>
            <person name="Spatafora J.W."/>
            <person name="Tedersoo L."/>
            <person name="Vaario L.-M."/>
            <person name="Yamada A."/>
            <person name="Yan M."/>
            <person name="Wang P."/>
            <person name="Xu J."/>
            <person name="Bruns T."/>
            <person name="Baldrian P."/>
            <person name="Vilgalys R."/>
            <person name="Henrissat B."/>
            <person name="Grigoriev I.V."/>
            <person name="Hibbett D."/>
            <person name="Nagy L.G."/>
            <person name="Martin F.M."/>
        </authorList>
    </citation>
    <scope>NUCLEOTIDE SEQUENCE</scope>
    <source>
        <strain evidence="1">BED1</strain>
    </source>
</reference>
<protein>
    <submittedName>
        <fullName evidence="1">Uncharacterized protein</fullName>
    </submittedName>
</protein>
<comment type="caution">
    <text evidence="1">The sequence shown here is derived from an EMBL/GenBank/DDBJ whole genome shotgun (WGS) entry which is preliminary data.</text>
</comment>
<dbReference type="Proteomes" id="UP001194468">
    <property type="component" value="Unassembled WGS sequence"/>
</dbReference>
<evidence type="ECO:0000313" key="2">
    <source>
        <dbReference type="Proteomes" id="UP001194468"/>
    </source>
</evidence>
<proteinExistence type="predicted"/>
<organism evidence="1 2">
    <name type="scientific">Boletus edulis BED1</name>
    <dbReference type="NCBI Taxonomy" id="1328754"/>
    <lineage>
        <taxon>Eukaryota</taxon>
        <taxon>Fungi</taxon>
        <taxon>Dikarya</taxon>
        <taxon>Basidiomycota</taxon>
        <taxon>Agaricomycotina</taxon>
        <taxon>Agaricomycetes</taxon>
        <taxon>Agaricomycetidae</taxon>
        <taxon>Boletales</taxon>
        <taxon>Boletineae</taxon>
        <taxon>Boletaceae</taxon>
        <taxon>Boletoideae</taxon>
        <taxon>Boletus</taxon>
    </lineage>
</organism>
<reference evidence="1" key="2">
    <citation type="journal article" date="2020" name="Nat. Commun.">
        <title>Large-scale genome sequencing of mycorrhizal fungi provides insights into the early evolution of symbiotic traits.</title>
        <authorList>
            <person name="Miyauchi S."/>
            <person name="Kiss E."/>
            <person name="Kuo A."/>
            <person name="Drula E."/>
            <person name="Kohler A."/>
            <person name="Sanchez-Garcia M."/>
            <person name="Morin E."/>
            <person name="Andreopoulos B."/>
            <person name="Barry K.W."/>
            <person name="Bonito G."/>
            <person name="Buee M."/>
            <person name="Carver A."/>
            <person name="Chen C."/>
            <person name="Cichocki N."/>
            <person name="Clum A."/>
            <person name="Culley D."/>
            <person name="Crous P.W."/>
            <person name="Fauchery L."/>
            <person name="Girlanda M."/>
            <person name="Hayes R.D."/>
            <person name="Keri Z."/>
            <person name="LaButti K."/>
            <person name="Lipzen A."/>
            <person name="Lombard V."/>
            <person name="Magnuson J."/>
            <person name="Maillard F."/>
            <person name="Murat C."/>
            <person name="Nolan M."/>
            <person name="Ohm R.A."/>
            <person name="Pangilinan J."/>
            <person name="Pereira M.F."/>
            <person name="Perotto S."/>
            <person name="Peter M."/>
            <person name="Pfister S."/>
            <person name="Riley R."/>
            <person name="Sitrit Y."/>
            <person name="Stielow J.B."/>
            <person name="Szollosi G."/>
            <person name="Zifcakova L."/>
            <person name="Stursova M."/>
            <person name="Spatafora J.W."/>
            <person name="Tedersoo L."/>
            <person name="Vaario L.M."/>
            <person name="Yamada A."/>
            <person name="Yan M."/>
            <person name="Wang P."/>
            <person name="Xu J."/>
            <person name="Bruns T."/>
            <person name="Baldrian P."/>
            <person name="Vilgalys R."/>
            <person name="Dunand C."/>
            <person name="Henrissat B."/>
            <person name="Grigoriev I.V."/>
            <person name="Hibbett D."/>
            <person name="Nagy L.G."/>
            <person name="Martin F.M."/>
        </authorList>
    </citation>
    <scope>NUCLEOTIDE SEQUENCE</scope>
    <source>
        <strain evidence="1">BED1</strain>
    </source>
</reference>
<keyword evidence="2" id="KW-1185">Reference proteome</keyword>
<dbReference type="EMBL" id="WHUW01000027">
    <property type="protein sequence ID" value="KAF8434839.1"/>
    <property type="molecule type" value="Genomic_DNA"/>
</dbReference>
<name>A0AAD4GB79_BOLED</name>
<sequence length="67" mass="7632">MGKSIPESRHCLTGQQISRTTALDQRRVRGPACCYSKPQCYEIATRSTDCASLFQVRRRLNAPEMTR</sequence>
<evidence type="ECO:0000313" key="1">
    <source>
        <dbReference type="EMBL" id="KAF8434839.1"/>
    </source>
</evidence>
<gene>
    <name evidence="1" type="ORF">L210DRAFT_3552621</name>
</gene>
<dbReference type="AlphaFoldDB" id="A0AAD4GB79"/>